<organism evidence="1 2">
    <name type="scientific">Roseomonas indoligenes</name>
    <dbReference type="NCBI Taxonomy" id="2820811"/>
    <lineage>
        <taxon>Bacteria</taxon>
        <taxon>Pseudomonadati</taxon>
        <taxon>Pseudomonadota</taxon>
        <taxon>Alphaproteobacteria</taxon>
        <taxon>Acetobacterales</taxon>
        <taxon>Roseomonadaceae</taxon>
        <taxon>Roseomonas</taxon>
    </lineage>
</organism>
<dbReference type="GO" id="GO:0016787">
    <property type="term" value="F:hydrolase activity"/>
    <property type="evidence" value="ECO:0007669"/>
    <property type="project" value="UniProtKB-KW"/>
</dbReference>
<dbReference type="Proteomes" id="UP000677537">
    <property type="component" value="Unassembled WGS sequence"/>
</dbReference>
<evidence type="ECO:0000313" key="1">
    <source>
        <dbReference type="EMBL" id="MBP0493730.1"/>
    </source>
</evidence>
<dbReference type="EMBL" id="JAGIZA010000007">
    <property type="protein sequence ID" value="MBP0493730.1"/>
    <property type="molecule type" value="Genomic_DNA"/>
</dbReference>
<proteinExistence type="predicted"/>
<accession>A0A940N1Y1</accession>
<sequence>MAEAGLARCDDGELRIIDGASHRLHIEQPERINAKILGFPSLPEKDAGQGSQTP</sequence>
<dbReference type="AlphaFoldDB" id="A0A940N1Y1"/>
<reference evidence="1" key="1">
    <citation type="submission" date="2021-03" db="EMBL/GenBank/DDBJ databases">
        <authorList>
            <person name="So Y."/>
        </authorList>
    </citation>
    <scope>NUCLEOTIDE SEQUENCE</scope>
    <source>
        <strain evidence="1">SG15</strain>
    </source>
</reference>
<dbReference type="InterPro" id="IPR029058">
    <property type="entry name" value="AB_hydrolase_fold"/>
</dbReference>
<keyword evidence="1" id="KW-0378">Hydrolase</keyword>
<name>A0A940N1Y1_9PROT</name>
<protein>
    <submittedName>
        <fullName evidence="1">Alpha/beta hydrolase</fullName>
    </submittedName>
</protein>
<dbReference type="RefSeq" id="WP_209374244.1">
    <property type="nucleotide sequence ID" value="NZ_JAGIZA010000007.1"/>
</dbReference>
<dbReference type="SUPFAM" id="SSF53474">
    <property type="entry name" value="alpha/beta-Hydrolases"/>
    <property type="match status" value="1"/>
</dbReference>
<comment type="caution">
    <text evidence="1">The sequence shown here is derived from an EMBL/GenBank/DDBJ whole genome shotgun (WGS) entry which is preliminary data.</text>
</comment>
<keyword evidence="2" id="KW-1185">Reference proteome</keyword>
<gene>
    <name evidence="1" type="ORF">J5Y10_13165</name>
</gene>
<evidence type="ECO:0000313" key="2">
    <source>
        <dbReference type="Proteomes" id="UP000677537"/>
    </source>
</evidence>